<sequence length="77" mass="9189">MSIPATPNEVSIQLANPKRPHRWALVTWLHRTLLSQRLKWSPEDRIEAVWRARRTAEANRNCERHIAWSRRRAVLRA</sequence>
<organism evidence="1 2">
    <name type="scientific">Rhodovibrio sodomensis</name>
    <dbReference type="NCBI Taxonomy" id="1088"/>
    <lineage>
        <taxon>Bacteria</taxon>
        <taxon>Pseudomonadati</taxon>
        <taxon>Pseudomonadota</taxon>
        <taxon>Alphaproteobacteria</taxon>
        <taxon>Rhodospirillales</taxon>
        <taxon>Rhodovibrionaceae</taxon>
        <taxon>Rhodovibrio</taxon>
    </lineage>
</organism>
<reference evidence="1 2" key="1">
    <citation type="journal article" date="2020" name="Microorganisms">
        <title>Osmotic Adaptation and Compatible Solute Biosynthesis of Phototrophic Bacteria as Revealed from Genome Analyses.</title>
        <authorList>
            <person name="Imhoff J.F."/>
            <person name="Rahn T."/>
            <person name="Kunzel S."/>
            <person name="Keller A."/>
            <person name="Neulinger S.C."/>
        </authorList>
    </citation>
    <scope>NUCLEOTIDE SEQUENCE [LARGE SCALE GENOMIC DNA]</scope>
    <source>
        <strain evidence="1 2">DSM 9895</strain>
    </source>
</reference>
<comment type="caution">
    <text evidence="1">The sequence shown here is derived from an EMBL/GenBank/DDBJ whole genome shotgun (WGS) entry which is preliminary data.</text>
</comment>
<dbReference type="Proteomes" id="UP001296873">
    <property type="component" value="Unassembled WGS sequence"/>
</dbReference>
<evidence type="ECO:0000313" key="2">
    <source>
        <dbReference type="Proteomes" id="UP001296873"/>
    </source>
</evidence>
<evidence type="ECO:0000313" key="1">
    <source>
        <dbReference type="EMBL" id="MBK1666593.1"/>
    </source>
</evidence>
<dbReference type="EMBL" id="NRRL01000001">
    <property type="protein sequence ID" value="MBK1666593.1"/>
    <property type="molecule type" value="Genomic_DNA"/>
</dbReference>
<gene>
    <name evidence="1" type="ORF">CKO28_00865</name>
</gene>
<proteinExistence type="predicted"/>
<accession>A0ABS1DA16</accession>
<name>A0ABS1DA16_9PROT</name>
<protein>
    <submittedName>
        <fullName evidence="1">Uncharacterized protein</fullName>
    </submittedName>
</protein>
<dbReference type="RefSeq" id="WP_200338642.1">
    <property type="nucleotide sequence ID" value="NZ_NRRL01000001.1"/>
</dbReference>
<keyword evidence="2" id="KW-1185">Reference proteome</keyword>